<dbReference type="InterPro" id="IPR013901">
    <property type="entry name" value="Anthrone_oxy"/>
</dbReference>
<name>A0ABR2UU06_9PEZI</name>
<dbReference type="EMBL" id="JARVKF010000394">
    <property type="protein sequence ID" value="KAK9418017.1"/>
    <property type="molecule type" value="Genomic_DNA"/>
</dbReference>
<dbReference type="PANTHER" id="PTHR35042:SF3">
    <property type="entry name" value="ANTHRONE OXYGENASE-RELATED"/>
    <property type="match status" value="1"/>
</dbReference>
<evidence type="ECO:0000256" key="8">
    <source>
        <dbReference type="SAM" id="Phobius"/>
    </source>
</evidence>
<keyword evidence="3 8" id="KW-1133">Transmembrane helix</keyword>
<evidence type="ECO:0000313" key="10">
    <source>
        <dbReference type="Proteomes" id="UP001408356"/>
    </source>
</evidence>
<feature type="transmembrane region" description="Helical" evidence="8">
    <location>
        <begin position="12"/>
        <end position="33"/>
    </location>
</feature>
<comment type="subcellular location">
    <subcellularLocation>
        <location evidence="1">Membrane</location>
        <topology evidence="1">Multi-pass membrane protein</topology>
    </subcellularLocation>
</comment>
<evidence type="ECO:0000256" key="5">
    <source>
        <dbReference type="ARBA" id="ARBA00023033"/>
    </source>
</evidence>
<keyword evidence="6 8" id="KW-0472">Membrane</keyword>
<reference evidence="9 10" key="1">
    <citation type="journal article" date="2024" name="J. Plant Pathol.">
        <title>Sequence and assembly of the genome of Seiridium unicorne, isolate CBS 538.82, causal agent of cypress canker disease.</title>
        <authorList>
            <person name="Scali E."/>
            <person name="Rocca G.D."/>
            <person name="Danti R."/>
            <person name="Garbelotto M."/>
            <person name="Barberini S."/>
            <person name="Baroncelli R."/>
            <person name="Emiliani G."/>
        </authorList>
    </citation>
    <scope>NUCLEOTIDE SEQUENCE [LARGE SCALE GENOMIC DNA]</scope>
    <source>
        <strain evidence="9 10">BM-138-508</strain>
    </source>
</reference>
<dbReference type="Pfam" id="PF08592">
    <property type="entry name" value="Anthrone_oxy"/>
    <property type="match status" value="1"/>
</dbReference>
<evidence type="ECO:0000256" key="6">
    <source>
        <dbReference type="ARBA" id="ARBA00023136"/>
    </source>
</evidence>
<protein>
    <submittedName>
        <fullName evidence="9">Alpha subunit of GDP-forming succinate-ligase</fullName>
    </submittedName>
</protein>
<evidence type="ECO:0000256" key="2">
    <source>
        <dbReference type="ARBA" id="ARBA00022692"/>
    </source>
</evidence>
<dbReference type="PANTHER" id="PTHR35042">
    <property type="entry name" value="ANTHRONE OXYGENASE ENCC"/>
    <property type="match status" value="1"/>
</dbReference>
<organism evidence="9 10">
    <name type="scientific">Seiridium unicorne</name>
    <dbReference type="NCBI Taxonomy" id="138068"/>
    <lineage>
        <taxon>Eukaryota</taxon>
        <taxon>Fungi</taxon>
        <taxon>Dikarya</taxon>
        <taxon>Ascomycota</taxon>
        <taxon>Pezizomycotina</taxon>
        <taxon>Sordariomycetes</taxon>
        <taxon>Xylariomycetidae</taxon>
        <taxon>Amphisphaeriales</taxon>
        <taxon>Sporocadaceae</taxon>
        <taxon>Seiridium</taxon>
    </lineage>
</organism>
<evidence type="ECO:0000256" key="3">
    <source>
        <dbReference type="ARBA" id="ARBA00022989"/>
    </source>
</evidence>
<evidence type="ECO:0000256" key="7">
    <source>
        <dbReference type="ARBA" id="ARBA00034313"/>
    </source>
</evidence>
<proteinExistence type="inferred from homology"/>
<keyword evidence="10" id="KW-1185">Reference proteome</keyword>
<evidence type="ECO:0000256" key="1">
    <source>
        <dbReference type="ARBA" id="ARBA00004141"/>
    </source>
</evidence>
<evidence type="ECO:0000313" key="9">
    <source>
        <dbReference type="EMBL" id="KAK9418017.1"/>
    </source>
</evidence>
<keyword evidence="2 8" id="KW-0812">Transmembrane</keyword>
<gene>
    <name evidence="9" type="ORF">SUNI508_08446</name>
</gene>
<sequence>MSIIGIQLTAVISGSFLAGAMMALSLVLIPVFYDTNTDPAHMVIQWHRMYHYGHFMMPGMAVGTLLLYISIVVLRRRARKPWSSLAIAGVLTISIVPFTWVFMESTNCELFRLVDAIGLGPLDATIAEANSLVVHWGKLHFIRSLLPLAGVIRGATVLISDLEG</sequence>
<evidence type="ECO:0000256" key="4">
    <source>
        <dbReference type="ARBA" id="ARBA00023002"/>
    </source>
</evidence>
<comment type="caution">
    <text evidence="9">The sequence shown here is derived from an EMBL/GenBank/DDBJ whole genome shotgun (WGS) entry which is preliminary data.</text>
</comment>
<comment type="similarity">
    <text evidence="7">Belongs to the anthrone oxygenase family.</text>
</comment>
<keyword evidence="4" id="KW-0560">Oxidoreductase</keyword>
<keyword evidence="5" id="KW-0503">Monooxygenase</keyword>
<feature type="transmembrane region" description="Helical" evidence="8">
    <location>
        <begin position="53"/>
        <end position="73"/>
    </location>
</feature>
<feature type="transmembrane region" description="Helical" evidence="8">
    <location>
        <begin position="85"/>
        <end position="103"/>
    </location>
</feature>
<dbReference type="Proteomes" id="UP001408356">
    <property type="component" value="Unassembled WGS sequence"/>
</dbReference>
<accession>A0ABR2UU06</accession>